<feature type="region of interest" description="Disordered" evidence="1">
    <location>
        <begin position="467"/>
        <end position="486"/>
    </location>
</feature>
<organism evidence="3 4">
    <name type="scientific">Blastochloris viridis</name>
    <name type="common">Rhodopseudomonas viridis</name>
    <dbReference type="NCBI Taxonomy" id="1079"/>
    <lineage>
        <taxon>Bacteria</taxon>
        <taxon>Pseudomonadati</taxon>
        <taxon>Pseudomonadota</taxon>
        <taxon>Alphaproteobacteria</taxon>
        <taxon>Hyphomicrobiales</taxon>
        <taxon>Blastochloridaceae</taxon>
        <taxon>Blastochloris</taxon>
    </lineage>
</organism>
<dbReference type="EMBL" id="VAFM01000001">
    <property type="protein sequence ID" value="TKW61670.1"/>
    <property type="molecule type" value="Genomic_DNA"/>
</dbReference>
<name>A0A6N4R5A5_BLAVI</name>
<feature type="region of interest" description="Disordered" evidence="1">
    <location>
        <begin position="1"/>
        <end position="22"/>
    </location>
</feature>
<evidence type="ECO:0000313" key="3">
    <source>
        <dbReference type="EMBL" id="TKW61670.1"/>
    </source>
</evidence>
<gene>
    <name evidence="3" type="ORF">DI628_03315</name>
</gene>
<keyword evidence="2" id="KW-0472">Membrane</keyword>
<protein>
    <submittedName>
        <fullName evidence="3">Uncharacterized protein</fullName>
    </submittedName>
</protein>
<proteinExistence type="predicted"/>
<evidence type="ECO:0000256" key="2">
    <source>
        <dbReference type="SAM" id="Phobius"/>
    </source>
</evidence>
<accession>A0A6N4R5A5</accession>
<sequence>MNDDFNRTPQTPQQDDALHTGDRVHATDDAVVEAVRNKLKQQLVERLPGGLQARMEENLPGIQRTLREVSHGAKEFLGPLWAEARVVFAGVSRKLASSAVTHSIGSTFRHICFVGLNKSELLLQGEVQSVFNDGWADQISDNMKRHTALLFFAPRGLDGKPVNPYLFLMGEGVPDEEDMVDPNAVALAEQQVGPVALLDLCRISKSEPNTVNMLLVADTLFHWDVKDNYVLPTTPTSWVRDVEQVMKTYPRTTRAHLYTQWDTDLLPPSDRITVHHVRDMPLDDNTWLNKPTLQERYGSHVMFAGIIIAILTYVGLWYQGQQLQELSDQLSVIEQQIPRGGQFSDLERAITEQERMWRKRDLFPLVVKDTARAIQKSGMQIKQFKVEVPSSDQPPRTYMVEVEAKSDVYQGWLQQEPIARSLILNSAVMDAIRKPATTMGFKLEGLVDANALEREYRPFASKVNKAALQASPTTSKLEGENAGGND</sequence>
<comment type="caution">
    <text evidence="3">The sequence shown here is derived from an EMBL/GenBank/DDBJ whole genome shotgun (WGS) entry which is preliminary data.</text>
</comment>
<evidence type="ECO:0000256" key="1">
    <source>
        <dbReference type="SAM" id="MobiDB-lite"/>
    </source>
</evidence>
<dbReference type="AlphaFoldDB" id="A0A6N4R5A5"/>
<evidence type="ECO:0000313" key="4">
    <source>
        <dbReference type="Proteomes" id="UP000320948"/>
    </source>
</evidence>
<keyword evidence="2" id="KW-1133">Transmembrane helix</keyword>
<reference evidence="3 4" key="1">
    <citation type="journal article" date="2017" name="Nat. Commun.">
        <title>In situ click chemistry generation of cyclooxygenase-2 inhibitors.</title>
        <authorList>
            <person name="Bhardwaj A."/>
            <person name="Kaur J."/>
            <person name="Wuest M."/>
            <person name="Wuest F."/>
        </authorList>
    </citation>
    <scope>NUCLEOTIDE SEQUENCE [LARGE SCALE GENOMIC DNA]</scope>
    <source>
        <strain evidence="3">S2_018_000_R2_106</strain>
    </source>
</reference>
<dbReference type="Proteomes" id="UP000320948">
    <property type="component" value="Unassembled WGS sequence"/>
</dbReference>
<keyword evidence="2" id="KW-0812">Transmembrane</keyword>
<feature type="transmembrane region" description="Helical" evidence="2">
    <location>
        <begin position="297"/>
        <end position="318"/>
    </location>
</feature>